<feature type="compositionally biased region" description="Basic and acidic residues" evidence="8">
    <location>
        <begin position="896"/>
        <end position="908"/>
    </location>
</feature>
<dbReference type="PROSITE" id="PS51192">
    <property type="entry name" value="HELICASE_ATP_BIND_1"/>
    <property type="match status" value="1"/>
</dbReference>
<feature type="compositionally biased region" description="Basic and acidic residues" evidence="8">
    <location>
        <begin position="1890"/>
        <end position="1905"/>
    </location>
</feature>
<feature type="region of interest" description="Disordered" evidence="8">
    <location>
        <begin position="1783"/>
        <end position="1823"/>
    </location>
</feature>
<sequence>MSGRNSKQKTLFQSWGGRLGSADGAVGTSSSSQGRSSSVKPWTSKRGAGVRRGAVGSGRHAGHWASASSGRGPSLWTGPETKEGQQTSFRQQVDFGGYVGDDDDDDDVLMVAAAEVEAASGRDVKGHQEVEHLAGFDVSSGDIWIYPTNFPVREYQYSIVQTALFNNTMVCLPTGLGKTFIAAVVMYNFYRWYPSGKILFMAPTKPLVAQQMEACHNVMGISQEHMAEMTGSTMASDRQAIWARKRLFFLTPHVMKNDLCSEACPAAAVKCLVVDEAHKAMGNYSYCQVVKQLVGYSRQFRVLALSATPGNDRQSVQQVLNNLLISRVELRSEDSPDILPYSHERVVEKIVVELDEELSAIRVQYLKVLEVFMGRLSRIGAMTRGDVASISKYQVLLARDHFRKNPPAHFPGSRMGAVEGDFALCVSLYHGFELLLHMGSRSLLLFLKSILDGGKEKTRARNELSRNPDFMQLYQRLDEMFRQAGSTPLNTSSILQPTQASVLAERVVEPRPFVYSHPKLRKLEEVVLQHFQQWRQQQQKMAVTAAASDGGTEGSTAVTDTRVMIFSSFRDSVQEIAEMLSRHHPLVRAMMFVGQSSSSGKATRGFTQKEQVQVVKRFRHGGYNTLVATCVGEEGLDIGEVDLIVCFDAQKSPVRLVQRMGRTGRRRHGRIVVILAHGREERMYNQCQSSRKSIYKAIEGASTSFQLYPYNPRMVPAGLSPAPHRMHLHVPKFDGQTKGKGRLSRTVAEASTTLASLGRKQPCRSEGLLTRDEQDDWERRVRPHHGEKTPVLALAPFVCLPDPERTAAAERRAGDDHVWELSLCNYVPWQTKVQETYALEHSEAACLPFIRLMTLVDKLKYCEDEEYGFEAVSHLDRQDVLSDGAEEDGGIAPSTHRAERTNARHRDPWSALAENHKRRKKPASTSVPVKGTATSAAAFTATISLRKSVDKAVTRKSARPLPPLFTGETDPDFSSKKKPAWWKGRSAERVAKPIDSDDDPDVCIVENAAEGDDVGANSRSLPDEEEQSPGGSGLRREGMGTEGVVGSATHPCGTPWLAMNLELSNGAIECGCKSDMDESALSDLFYWYSRDPKENAFPNSQRIDAEASMEVDGGCTPDNVVAMARMVKEFLSHPVPSSDFSFLDDIQQIPFHGMLFQMHWQQIRNQSSDRVPSFTAPCLSGPTSMCTNEKEKARPPGISSTIDELEPPSYDNHDHRRTVNNNNGADRLYLHNDERRRTFSPGQQNRSIAQTRHCGATEFSFKTPTTPSAFLDSNDDMSVALFDEEDDLLLQVDLSMLEREEQGGQQQQCLTPPRPEPEVVSSDTPSARVPRELTPSRHGKNVASIIAATPSLSPHAPLPHASAPLTGEVSSLGDSMADYSAELFSVNFDLEFDLNQLDDDDAKEVVSGGHQNSPIAQLRPQETNEAVAPITFNLSFKDLDFDEDFALPPAAVKRDTSPVIIDDFTLPADDEFDDLEEPIVTHIAGNVVPPRTPAIAALAGPSSISLINLTVPTESSTPLLATSRDLRRPAQDPGNRAVAVCLDDSEGELMNHRLRRRPNVQLLLDTPDARGPARTPPREVAAIVAGDGSDLDSPMIRPKRRVNKPLSFLEESLQQSSPKVATFSVAPRDCRLDDDDNDDDFQIQGKVVRVAREKLKAQKSSSLSSRKPKKGSGRQFLDEEAELSEEGASSVSSDERSDAEGSDSSMREFINDASTFTQGMALNESAMHGVYLKSVQSPTVQAARYKLSYKPFQDIFSQVHEQEESYLEDSFCVSNDVDEEEAPCLSDKDDTQDLGLTTAGPGARPNEEEEEEGESSFVDGKRRLYRTRRQKQLDLLAPRRECGDRFNGAGAPKRRRILVQENSSSDEDDKADHVTERLLGAVQGPDEWNDNTRDTRQGEDSETCLKRPPAQVGTSCRRRESAASRAELSLAERCRIRLQARAEVSDAIDFETAPRNSRDSTNTHNCSKFDVSFQRPSCHSRPGTLRASLEMTDVTNVQTPVRRDAQDRSMLNFDSRLSSVTNDAQHRQACSTVKTGAPGKTAPKPAMTASSVATPVDQQDELLILVGSHEVASTGQEVVTFLRQRLGVHAAVLQGVGGDYVVSRRMAVKRAATGELAGPAGRSRVAARVRALQERFERVCVIAERERPKPGEIGAGASSASRPQVRTRCLDAALAGLAAADVQVLFSSGPIATATLLQRLALAEQRKGVGVVGPAEPHPHERAAFAFYCGLPGVSYVTALGLCRGFRSVQHALASSASELRARVGMSDARAERLHQFLRYPFDPIMLPVPPPP</sequence>
<dbReference type="InterPro" id="IPR011545">
    <property type="entry name" value="DEAD/DEAH_box_helicase_dom"/>
</dbReference>
<dbReference type="SUPFAM" id="SSF52540">
    <property type="entry name" value="P-loop containing nucleoside triphosphate hydrolases"/>
    <property type="match status" value="1"/>
</dbReference>
<dbReference type="Gene3D" id="3.40.50.300">
    <property type="entry name" value="P-loop containing nucleotide triphosphate hydrolases"/>
    <property type="match status" value="2"/>
</dbReference>
<dbReference type="Pfam" id="PF00271">
    <property type="entry name" value="Helicase_C"/>
    <property type="match status" value="1"/>
</dbReference>
<accession>A0AAJ7TN03</accession>
<evidence type="ECO:0000259" key="10">
    <source>
        <dbReference type="PROSITE" id="PS51194"/>
    </source>
</evidence>
<dbReference type="Gene3D" id="1.20.1320.20">
    <property type="entry name" value="hef helicase domain"/>
    <property type="match status" value="1"/>
</dbReference>
<feature type="region of interest" description="Disordered" evidence="8">
    <location>
        <begin position="1853"/>
        <end position="1872"/>
    </location>
</feature>
<name>A0AAJ7TN03_PETMA</name>
<dbReference type="Gene3D" id="1.10.150.20">
    <property type="entry name" value="5' to 3' exonuclease, C-terminal subdomain"/>
    <property type="match status" value="1"/>
</dbReference>
<feature type="region of interest" description="Disordered" evidence="8">
    <location>
        <begin position="1300"/>
        <end position="1338"/>
    </location>
</feature>
<dbReference type="GO" id="GO:0009378">
    <property type="term" value="F:four-way junction helicase activity"/>
    <property type="evidence" value="ECO:0007669"/>
    <property type="project" value="TreeGrafter"/>
</dbReference>
<dbReference type="Gene3D" id="3.40.50.10130">
    <property type="match status" value="1"/>
</dbReference>
<organism evidence="11 12">
    <name type="scientific">Petromyzon marinus</name>
    <name type="common">Sea lamprey</name>
    <dbReference type="NCBI Taxonomy" id="7757"/>
    <lineage>
        <taxon>Eukaryota</taxon>
        <taxon>Metazoa</taxon>
        <taxon>Chordata</taxon>
        <taxon>Craniata</taxon>
        <taxon>Vertebrata</taxon>
        <taxon>Cyclostomata</taxon>
        <taxon>Hyperoartia</taxon>
        <taxon>Petromyzontiformes</taxon>
        <taxon>Petromyzontidae</taxon>
        <taxon>Petromyzon</taxon>
    </lineage>
</organism>
<dbReference type="InterPro" id="IPR014001">
    <property type="entry name" value="Helicase_ATP-bd"/>
</dbReference>
<dbReference type="SUPFAM" id="SSF52980">
    <property type="entry name" value="Restriction endonuclease-like"/>
    <property type="match status" value="1"/>
</dbReference>
<feature type="region of interest" description="Disordered" evidence="8">
    <location>
        <begin position="1655"/>
        <end position="1706"/>
    </location>
</feature>
<feature type="region of interest" description="Disordered" evidence="8">
    <location>
        <begin position="959"/>
        <end position="1047"/>
    </location>
</feature>
<evidence type="ECO:0000256" key="8">
    <source>
        <dbReference type="SAM" id="MobiDB-lite"/>
    </source>
</evidence>
<feature type="region of interest" description="Disordered" evidence="8">
    <location>
        <begin position="1883"/>
        <end position="1920"/>
    </location>
</feature>
<dbReference type="Proteomes" id="UP001318040">
    <property type="component" value="Chromosome 33"/>
</dbReference>
<feature type="region of interest" description="Disordered" evidence="8">
    <location>
        <begin position="1182"/>
        <end position="1225"/>
    </location>
</feature>
<evidence type="ECO:0000313" key="12">
    <source>
        <dbReference type="RefSeq" id="XP_032820870.1"/>
    </source>
</evidence>
<dbReference type="GO" id="GO:0016787">
    <property type="term" value="F:hydrolase activity"/>
    <property type="evidence" value="ECO:0007669"/>
    <property type="project" value="UniProtKB-KW"/>
</dbReference>
<keyword evidence="11" id="KW-1185">Reference proteome</keyword>
<feature type="region of interest" description="Disordered" evidence="8">
    <location>
        <begin position="1"/>
        <end position="89"/>
    </location>
</feature>
<gene>
    <name evidence="12" type="primary">FANCM</name>
</gene>
<dbReference type="InterPro" id="IPR027417">
    <property type="entry name" value="P-loop_NTPase"/>
</dbReference>
<dbReference type="GO" id="GO:0005634">
    <property type="term" value="C:nucleus"/>
    <property type="evidence" value="ECO:0007669"/>
    <property type="project" value="UniProtKB-SubCell"/>
</dbReference>
<dbReference type="GO" id="GO:0036297">
    <property type="term" value="P:interstrand cross-link repair"/>
    <property type="evidence" value="ECO:0007669"/>
    <property type="project" value="TreeGrafter"/>
</dbReference>
<dbReference type="GO" id="GO:0043138">
    <property type="term" value="F:3'-5' DNA helicase activity"/>
    <property type="evidence" value="ECO:0007669"/>
    <property type="project" value="InterPro"/>
</dbReference>
<evidence type="ECO:0000256" key="6">
    <source>
        <dbReference type="ARBA" id="ARBA00022840"/>
    </source>
</evidence>
<evidence type="ECO:0000256" key="2">
    <source>
        <dbReference type="ARBA" id="ARBA00009889"/>
    </source>
</evidence>
<feature type="compositionally biased region" description="Basic and acidic residues" evidence="8">
    <location>
        <begin position="1693"/>
        <end position="1706"/>
    </location>
</feature>
<dbReference type="InterPro" id="IPR011335">
    <property type="entry name" value="Restrct_endonuc-II-like"/>
</dbReference>
<dbReference type="InterPro" id="IPR031879">
    <property type="entry name" value="FANCM-MHF-bd"/>
</dbReference>
<dbReference type="InterPro" id="IPR001650">
    <property type="entry name" value="Helicase_C-like"/>
</dbReference>
<dbReference type="GO" id="GO:0005524">
    <property type="term" value="F:ATP binding"/>
    <property type="evidence" value="ECO:0007669"/>
    <property type="project" value="UniProtKB-KW"/>
</dbReference>
<feature type="compositionally biased region" description="Basic and acidic residues" evidence="8">
    <location>
        <begin position="985"/>
        <end position="995"/>
    </location>
</feature>
<feature type="region of interest" description="Disordered" evidence="8">
    <location>
        <begin position="883"/>
        <end position="929"/>
    </location>
</feature>
<feature type="domain" description="Helicase ATP-binding" evidence="9">
    <location>
        <begin position="159"/>
        <end position="327"/>
    </location>
</feature>
<evidence type="ECO:0000313" key="11">
    <source>
        <dbReference type="Proteomes" id="UP001318040"/>
    </source>
</evidence>
<dbReference type="FunFam" id="3.40.50.300:FF:000861">
    <property type="entry name" value="Fanconi anemia, complementation group M"/>
    <property type="match status" value="1"/>
</dbReference>
<evidence type="ECO:0000256" key="1">
    <source>
        <dbReference type="ARBA" id="ARBA00004123"/>
    </source>
</evidence>
<evidence type="ECO:0000256" key="3">
    <source>
        <dbReference type="ARBA" id="ARBA00022741"/>
    </source>
</evidence>
<keyword evidence="7" id="KW-0539">Nucleus</keyword>
<protein>
    <submittedName>
        <fullName evidence="12">Fanconi anemia group M protein isoform X1</fullName>
    </submittedName>
</protein>
<comment type="subcellular location">
    <subcellularLocation>
        <location evidence="1">Nucleus</location>
    </subcellularLocation>
</comment>
<dbReference type="CDD" id="cd12091">
    <property type="entry name" value="FANCM_ID"/>
    <property type="match status" value="1"/>
</dbReference>
<dbReference type="InterPro" id="IPR039686">
    <property type="entry name" value="FANCM/Mph1-like_ID"/>
</dbReference>
<dbReference type="SMART" id="SM00487">
    <property type="entry name" value="DEXDc"/>
    <property type="match status" value="1"/>
</dbReference>
<keyword evidence="3" id="KW-0547">Nucleotide-binding</keyword>
<reference evidence="12" key="1">
    <citation type="submission" date="2025-08" db="UniProtKB">
        <authorList>
            <consortium name="RefSeq"/>
        </authorList>
    </citation>
    <scope>IDENTIFICATION</scope>
    <source>
        <tissue evidence="12">Sperm</tissue>
    </source>
</reference>
<keyword evidence="6" id="KW-0067">ATP-binding</keyword>
<dbReference type="Pfam" id="PF16783">
    <property type="entry name" value="FANCM-MHF_bd"/>
    <property type="match status" value="1"/>
</dbReference>
<dbReference type="SUPFAM" id="SSF47781">
    <property type="entry name" value="RuvA domain 2-like"/>
    <property type="match status" value="1"/>
</dbReference>
<feature type="region of interest" description="Disordered" evidence="8">
    <location>
        <begin position="2032"/>
        <end position="2053"/>
    </location>
</feature>
<evidence type="ECO:0000256" key="7">
    <source>
        <dbReference type="ARBA" id="ARBA00023242"/>
    </source>
</evidence>
<dbReference type="PROSITE" id="PS51194">
    <property type="entry name" value="HELICASE_CTER"/>
    <property type="match status" value="1"/>
</dbReference>
<keyword evidence="5" id="KW-0347">Helicase</keyword>
<dbReference type="RefSeq" id="XP_032820870.1">
    <property type="nucleotide sequence ID" value="XM_032964979.1"/>
</dbReference>
<dbReference type="SMART" id="SM00490">
    <property type="entry name" value="HELICc"/>
    <property type="match status" value="1"/>
</dbReference>
<comment type="similarity">
    <text evidence="2">Belongs to the DEAD box helicase family. DEAH subfamily. FANCM sub-subfamily.</text>
</comment>
<feature type="domain" description="Helicase C-terminal" evidence="10">
    <location>
        <begin position="522"/>
        <end position="716"/>
    </location>
</feature>
<feature type="compositionally biased region" description="Low complexity" evidence="8">
    <location>
        <begin position="29"/>
        <end position="38"/>
    </location>
</feature>
<dbReference type="PANTHER" id="PTHR14025:SF20">
    <property type="entry name" value="FANCONI ANEMIA GROUP M PROTEIN"/>
    <property type="match status" value="1"/>
</dbReference>
<dbReference type="GO" id="GO:0045003">
    <property type="term" value="P:double-strand break repair via synthesis-dependent strand annealing"/>
    <property type="evidence" value="ECO:0007669"/>
    <property type="project" value="TreeGrafter"/>
</dbReference>
<proteinExistence type="inferred from homology"/>
<evidence type="ECO:0000256" key="5">
    <source>
        <dbReference type="ARBA" id="ARBA00022806"/>
    </source>
</evidence>
<evidence type="ECO:0000256" key="4">
    <source>
        <dbReference type="ARBA" id="ARBA00022801"/>
    </source>
</evidence>
<dbReference type="GO" id="GO:0000400">
    <property type="term" value="F:four-way junction DNA binding"/>
    <property type="evidence" value="ECO:0007669"/>
    <property type="project" value="TreeGrafter"/>
</dbReference>
<evidence type="ECO:0000259" key="9">
    <source>
        <dbReference type="PROSITE" id="PS51192"/>
    </source>
</evidence>
<dbReference type="Pfam" id="PF00270">
    <property type="entry name" value="DEAD"/>
    <property type="match status" value="1"/>
</dbReference>
<dbReference type="InterPro" id="IPR010994">
    <property type="entry name" value="RuvA_2-like"/>
</dbReference>
<dbReference type="CDD" id="cd18033">
    <property type="entry name" value="DEXDc_FANCM"/>
    <property type="match status" value="1"/>
</dbReference>
<keyword evidence="4" id="KW-0378">Hydrolase</keyword>
<dbReference type="PANTHER" id="PTHR14025">
    <property type="entry name" value="FANCONI ANEMIA GROUP M FANCM FAMILY MEMBER"/>
    <property type="match status" value="1"/>
</dbReference>
<feature type="compositionally biased region" description="Polar residues" evidence="8">
    <location>
        <begin position="1"/>
        <end position="13"/>
    </location>
</feature>
<dbReference type="InterPro" id="IPR044749">
    <property type="entry name" value="FANCM_DEXDc"/>
</dbReference>
<dbReference type="KEGG" id="pmrn:116948372"/>